<sequence>MAPDPSTVVACRIKRLLIFQLSYYHAFKDHGGHLSVRYKDVEIYSVSTWAAGGAVDAGSRSGAAAGGPSVYLSTHANWPELRMSARSAARAQPECFQPTMPIFSAADVSAGVYVERRDHPGYTDIVSTGTAVSGSDGEVVGRRRPDRRNSTMENFDGTENYDDHSLPRMSVTCARYRKIEVALAPFDPFWPRRGASTSATEMSRTDSFNVFSETGDE</sequence>
<feature type="region of interest" description="Disordered" evidence="1">
    <location>
        <begin position="195"/>
        <end position="217"/>
    </location>
</feature>
<name>A0A4C1SLV4_EUMVA</name>
<accession>A0A4C1SLV4</accession>
<evidence type="ECO:0000313" key="2">
    <source>
        <dbReference type="EMBL" id="GBP02954.1"/>
    </source>
</evidence>
<comment type="caution">
    <text evidence="2">The sequence shown here is derived from an EMBL/GenBank/DDBJ whole genome shotgun (WGS) entry which is preliminary data.</text>
</comment>
<proteinExistence type="predicted"/>
<dbReference type="EMBL" id="BGZK01003608">
    <property type="protein sequence ID" value="GBP02954.1"/>
    <property type="molecule type" value="Genomic_DNA"/>
</dbReference>
<gene>
    <name evidence="2" type="ORF">EVAR_101298_1</name>
</gene>
<protein>
    <submittedName>
        <fullName evidence="2">Uncharacterized protein</fullName>
    </submittedName>
</protein>
<evidence type="ECO:0000256" key="1">
    <source>
        <dbReference type="SAM" id="MobiDB-lite"/>
    </source>
</evidence>
<dbReference type="AlphaFoldDB" id="A0A4C1SLV4"/>
<keyword evidence="3" id="KW-1185">Reference proteome</keyword>
<organism evidence="2 3">
    <name type="scientific">Eumeta variegata</name>
    <name type="common">Bagworm moth</name>
    <name type="synonym">Eumeta japonica</name>
    <dbReference type="NCBI Taxonomy" id="151549"/>
    <lineage>
        <taxon>Eukaryota</taxon>
        <taxon>Metazoa</taxon>
        <taxon>Ecdysozoa</taxon>
        <taxon>Arthropoda</taxon>
        <taxon>Hexapoda</taxon>
        <taxon>Insecta</taxon>
        <taxon>Pterygota</taxon>
        <taxon>Neoptera</taxon>
        <taxon>Endopterygota</taxon>
        <taxon>Lepidoptera</taxon>
        <taxon>Glossata</taxon>
        <taxon>Ditrysia</taxon>
        <taxon>Tineoidea</taxon>
        <taxon>Psychidae</taxon>
        <taxon>Oiketicinae</taxon>
        <taxon>Eumeta</taxon>
    </lineage>
</organism>
<dbReference type="Proteomes" id="UP000299102">
    <property type="component" value="Unassembled WGS sequence"/>
</dbReference>
<evidence type="ECO:0000313" key="3">
    <source>
        <dbReference type="Proteomes" id="UP000299102"/>
    </source>
</evidence>
<reference evidence="2 3" key="1">
    <citation type="journal article" date="2019" name="Commun. Biol.">
        <title>The bagworm genome reveals a unique fibroin gene that provides high tensile strength.</title>
        <authorList>
            <person name="Kono N."/>
            <person name="Nakamura H."/>
            <person name="Ohtoshi R."/>
            <person name="Tomita M."/>
            <person name="Numata K."/>
            <person name="Arakawa K."/>
        </authorList>
    </citation>
    <scope>NUCLEOTIDE SEQUENCE [LARGE SCALE GENOMIC DNA]</scope>
</reference>
<feature type="compositionally biased region" description="Basic and acidic residues" evidence="1">
    <location>
        <begin position="139"/>
        <end position="150"/>
    </location>
</feature>
<feature type="region of interest" description="Disordered" evidence="1">
    <location>
        <begin position="133"/>
        <end position="159"/>
    </location>
</feature>